<dbReference type="InterPro" id="IPR013785">
    <property type="entry name" value="Aldolase_TIM"/>
</dbReference>
<comment type="caution">
    <text evidence="8">The sequence shown here is derived from an EMBL/GenBank/DDBJ whole genome shotgun (WGS) entry which is preliminary data.</text>
</comment>
<dbReference type="InterPro" id="IPR023885">
    <property type="entry name" value="4Fe4S-binding_SPASM_dom"/>
</dbReference>
<dbReference type="PANTHER" id="PTHR43273">
    <property type="entry name" value="ANAEROBIC SULFATASE-MATURATING ENZYME HOMOLOG ASLB-RELATED"/>
    <property type="match status" value="1"/>
</dbReference>
<dbReference type="SFLD" id="SFLDG01384">
    <property type="entry name" value="thioether_bond_formation_requi"/>
    <property type="match status" value="1"/>
</dbReference>
<dbReference type="Gene3D" id="3.20.20.70">
    <property type="entry name" value="Aldolase class I"/>
    <property type="match status" value="1"/>
</dbReference>
<keyword evidence="2" id="KW-0949">S-adenosyl-L-methionine</keyword>
<dbReference type="NCBIfam" id="TIGR04085">
    <property type="entry name" value="rSAM_more_4Fe4S"/>
    <property type="match status" value="1"/>
</dbReference>
<evidence type="ECO:0000256" key="3">
    <source>
        <dbReference type="ARBA" id="ARBA00022723"/>
    </source>
</evidence>
<evidence type="ECO:0000256" key="5">
    <source>
        <dbReference type="ARBA" id="ARBA00023014"/>
    </source>
</evidence>
<dbReference type="InterPro" id="IPR034485">
    <property type="entry name" value="Anaerobic_Cys-type_sulfatase-m"/>
</dbReference>
<evidence type="ECO:0000313" key="9">
    <source>
        <dbReference type="Proteomes" id="UP000823633"/>
    </source>
</evidence>
<comment type="similarity">
    <text evidence="6">Belongs to the radical SAM superfamily. Anaerobic sulfatase-maturating enzyme family.</text>
</comment>
<dbReference type="InterPro" id="IPR058240">
    <property type="entry name" value="rSAM_sf"/>
</dbReference>
<dbReference type="SFLD" id="SFLDG01072">
    <property type="entry name" value="dehydrogenase_like"/>
    <property type="match status" value="1"/>
</dbReference>
<name>A0A9D9E9N6_9SPIR</name>
<dbReference type="SFLD" id="SFLDG01067">
    <property type="entry name" value="SPASM/twitch_domain_containing"/>
    <property type="match status" value="2"/>
</dbReference>
<dbReference type="SFLD" id="SFLDF00289">
    <property type="entry name" value="anaerobic_Cys-type_sulfatase-m"/>
    <property type="match status" value="1"/>
</dbReference>
<evidence type="ECO:0000313" key="8">
    <source>
        <dbReference type="EMBL" id="MBO8443242.1"/>
    </source>
</evidence>
<dbReference type="SFLD" id="SFLDS00029">
    <property type="entry name" value="Radical_SAM"/>
    <property type="match status" value="2"/>
</dbReference>
<reference evidence="8" key="1">
    <citation type="submission" date="2020-10" db="EMBL/GenBank/DDBJ databases">
        <authorList>
            <person name="Gilroy R."/>
        </authorList>
    </citation>
    <scope>NUCLEOTIDE SEQUENCE</scope>
    <source>
        <strain evidence="8">11167</strain>
    </source>
</reference>
<dbReference type="AlphaFoldDB" id="A0A9D9E9N6"/>
<protein>
    <submittedName>
        <fullName evidence="8">Anaerobic sulfatase maturase</fullName>
    </submittedName>
</protein>
<dbReference type="GO" id="GO:0046872">
    <property type="term" value="F:metal ion binding"/>
    <property type="evidence" value="ECO:0007669"/>
    <property type="project" value="UniProtKB-KW"/>
</dbReference>
<feature type="domain" description="Radical SAM core" evidence="7">
    <location>
        <begin position="1"/>
        <end position="226"/>
    </location>
</feature>
<evidence type="ECO:0000256" key="1">
    <source>
        <dbReference type="ARBA" id="ARBA00001966"/>
    </source>
</evidence>
<evidence type="ECO:0000256" key="2">
    <source>
        <dbReference type="ARBA" id="ARBA00022691"/>
    </source>
</evidence>
<dbReference type="PANTHER" id="PTHR43273:SF3">
    <property type="entry name" value="ANAEROBIC SULFATASE-MATURATING ENZYME HOMOLOG ASLB-RELATED"/>
    <property type="match status" value="1"/>
</dbReference>
<reference evidence="8" key="2">
    <citation type="journal article" date="2021" name="PeerJ">
        <title>Extensive microbial diversity within the chicken gut microbiome revealed by metagenomics and culture.</title>
        <authorList>
            <person name="Gilroy R."/>
            <person name="Ravi A."/>
            <person name="Getino M."/>
            <person name="Pursley I."/>
            <person name="Horton D.L."/>
            <person name="Alikhan N.F."/>
            <person name="Baker D."/>
            <person name="Gharbi K."/>
            <person name="Hall N."/>
            <person name="Watson M."/>
            <person name="Adriaenssens E.M."/>
            <person name="Foster-Nyarko E."/>
            <person name="Jarju S."/>
            <person name="Secka A."/>
            <person name="Antonio M."/>
            <person name="Oren A."/>
            <person name="Chaudhuri R.R."/>
            <person name="La Ragione R."/>
            <person name="Hildebrand F."/>
            <person name="Pallen M.J."/>
        </authorList>
    </citation>
    <scope>NUCLEOTIDE SEQUENCE</scope>
    <source>
        <strain evidence="8">11167</strain>
    </source>
</reference>
<evidence type="ECO:0000256" key="4">
    <source>
        <dbReference type="ARBA" id="ARBA00023004"/>
    </source>
</evidence>
<dbReference type="PROSITE" id="PS51918">
    <property type="entry name" value="RADICAL_SAM"/>
    <property type="match status" value="1"/>
</dbReference>
<dbReference type="InterPro" id="IPR023867">
    <property type="entry name" value="Sulphatase_maturase_rSAM"/>
</dbReference>
<comment type="cofactor">
    <cofactor evidence="1">
        <name>[4Fe-4S] cluster</name>
        <dbReference type="ChEBI" id="CHEBI:49883"/>
    </cofactor>
</comment>
<proteinExistence type="inferred from homology"/>
<evidence type="ECO:0000256" key="6">
    <source>
        <dbReference type="ARBA" id="ARBA00023601"/>
    </source>
</evidence>
<dbReference type="SFLD" id="SFLDG01386">
    <property type="entry name" value="main_SPASM_domain-containing"/>
    <property type="match status" value="2"/>
</dbReference>
<dbReference type="GO" id="GO:0016491">
    <property type="term" value="F:oxidoreductase activity"/>
    <property type="evidence" value="ECO:0007669"/>
    <property type="project" value="InterPro"/>
</dbReference>
<dbReference type="EMBL" id="JADIMU010000037">
    <property type="protein sequence ID" value="MBO8443242.1"/>
    <property type="molecule type" value="Genomic_DNA"/>
</dbReference>
<dbReference type="NCBIfam" id="TIGR03942">
    <property type="entry name" value="sulfatase_rSAM"/>
    <property type="match status" value="1"/>
</dbReference>
<keyword evidence="4" id="KW-0408">Iron</keyword>
<dbReference type="Proteomes" id="UP000823633">
    <property type="component" value="Unassembled WGS sequence"/>
</dbReference>
<organism evidence="8 9">
    <name type="scientific">Candidatus Aphodenecus pullistercoris</name>
    <dbReference type="NCBI Taxonomy" id="2840669"/>
    <lineage>
        <taxon>Bacteria</taxon>
        <taxon>Pseudomonadati</taxon>
        <taxon>Spirochaetota</taxon>
        <taxon>Spirochaetia</taxon>
        <taxon>Spirochaetales</taxon>
        <taxon>Candidatus Aphodenecus</taxon>
    </lineage>
</organism>
<dbReference type="GO" id="GO:0051536">
    <property type="term" value="F:iron-sulfur cluster binding"/>
    <property type="evidence" value="ECO:0007669"/>
    <property type="project" value="UniProtKB-KW"/>
</dbReference>
<dbReference type="InterPro" id="IPR007197">
    <property type="entry name" value="rSAM"/>
</dbReference>
<accession>A0A9D9E9N6</accession>
<dbReference type="Pfam" id="PF04055">
    <property type="entry name" value="Radical_SAM"/>
    <property type="match status" value="1"/>
</dbReference>
<sequence>MTRRYFLIKPASGSCNMACRYCFYNDEGENRSVRNYGMMDTTTSHALIDRAFADDDAYVGFGFQGGEPTLAGLDFFRDFVSYATSKAPRERMSFSLQTNGYAIDGEWADFFKENGFLVGLSLDGSKKCHDLFRLDHGGNGTFKRVFNNAKLLQRAGVDFNILVTTTRQVASSIDELYPFFKRNGFNYLQFTPCIDPIASERGSLDYSLTTESFSKFLTTLFRLYHRDWKRGEYVSIRYFDNLISIMVRGWAEECGMNGVCGDYYVVEADGSVYPCDFYVLDGYKLGNILTDSFEDLDAKRDEIGFVEESRKLADECLYCRWRPLCRGGCKRDRQDFNSGKLGTSCFCEAYKAFFSECIGGLEEIAQAEARALRVNEARI</sequence>
<evidence type="ECO:0000259" key="7">
    <source>
        <dbReference type="PROSITE" id="PS51918"/>
    </source>
</evidence>
<dbReference type="CDD" id="cd01335">
    <property type="entry name" value="Radical_SAM"/>
    <property type="match status" value="1"/>
</dbReference>
<keyword evidence="3" id="KW-0479">Metal-binding</keyword>
<keyword evidence="5" id="KW-0411">Iron-sulfur</keyword>
<dbReference type="Pfam" id="PF13186">
    <property type="entry name" value="SPASM"/>
    <property type="match status" value="1"/>
</dbReference>
<dbReference type="SUPFAM" id="SSF102114">
    <property type="entry name" value="Radical SAM enzymes"/>
    <property type="match status" value="1"/>
</dbReference>
<gene>
    <name evidence="8" type="ORF">IAC42_05730</name>
</gene>